<organism evidence="3">
    <name type="scientific">Streptomyces sp. R35</name>
    <dbReference type="NCBI Taxonomy" id="3238630"/>
    <lineage>
        <taxon>Bacteria</taxon>
        <taxon>Bacillati</taxon>
        <taxon>Actinomycetota</taxon>
        <taxon>Actinomycetes</taxon>
        <taxon>Kitasatosporales</taxon>
        <taxon>Streptomycetaceae</taxon>
        <taxon>Streptomyces</taxon>
    </lineage>
</organism>
<keyword evidence="2" id="KW-0732">Signal</keyword>
<gene>
    <name evidence="3" type="ORF">AB5J50_04255</name>
</gene>
<evidence type="ECO:0008006" key="4">
    <source>
        <dbReference type="Google" id="ProtNLM"/>
    </source>
</evidence>
<evidence type="ECO:0000256" key="2">
    <source>
        <dbReference type="SAM" id="SignalP"/>
    </source>
</evidence>
<evidence type="ECO:0000313" key="3">
    <source>
        <dbReference type="EMBL" id="XDQ60027.1"/>
    </source>
</evidence>
<reference evidence="3" key="1">
    <citation type="submission" date="2024-07" db="EMBL/GenBank/DDBJ databases">
        <authorList>
            <person name="Yu S.T."/>
        </authorList>
    </citation>
    <scope>NUCLEOTIDE SEQUENCE</scope>
    <source>
        <strain evidence="3">R35</strain>
    </source>
</reference>
<dbReference type="PROSITE" id="PS51257">
    <property type="entry name" value="PROKAR_LIPOPROTEIN"/>
    <property type="match status" value="1"/>
</dbReference>
<dbReference type="AlphaFoldDB" id="A0AB39RUZ6"/>
<feature type="region of interest" description="Disordered" evidence="1">
    <location>
        <begin position="34"/>
        <end position="61"/>
    </location>
</feature>
<dbReference type="RefSeq" id="WP_369255008.1">
    <property type="nucleotide sequence ID" value="NZ_CP163440.1"/>
</dbReference>
<feature type="signal peptide" evidence="2">
    <location>
        <begin position="1"/>
        <end position="34"/>
    </location>
</feature>
<feature type="chain" id="PRO_5044342727" description="Lipoprotein" evidence="2">
    <location>
        <begin position="35"/>
        <end position="211"/>
    </location>
</feature>
<dbReference type="EMBL" id="CP163440">
    <property type="protein sequence ID" value="XDQ60027.1"/>
    <property type="molecule type" value="Genomic_DNA"/>
</dbReference>
<name>A0AB39RUZ6_9ACTN</name>
<proteinExistence type="predicted"/>
<protein>
    <recommendedName>
        <fullName evidence="4">Lipoprotein</fullName>
    </recommendedName>
</protein>
<sequence length="211" mass="21458">MRTRTPDARGRSTRSRRIAVLLAVFACGSGLVSCSTDSNDSGTSSFSPRPTAPNESNFTGSAPSALASAASSIIGSARASASAAASSAAAAASAFEASVSADTARASAAAQKELKDVQGSGNAMSEVAMTGLPKAETGGLLAVLVTITNKTDQKASYAVQIDFEDSDGKVVETRYVGAENLDPGKRAQPIAISRQPAEPQLTARLAKAQRY</sequence>
<evidence type="ECO:0000256" key="1">
    <source>
        <dbReference type="SAM" id="MobiDB-lite"/>
    </source>
</evidence>
<accession>A0AB39RUZ6</accession>
<feature type="compositionally biased region" description="Polar residues" evidence="1">
    <location>
        <begin position="34"/>
        <end position="60"/>
    </location>
</feature>